<gene>
    <name evidence="3" type="primary">LOC105433227</name>
</gene>
<accession>A0A6I9X2B2</accession>
<reference evidence="3" key="1">
    <citation type="submission" date="2025-08" db="UniProtKB">
        <authorList>
            <consortium name="RefSeq"/>
        </authorList>
    </citation>
    <scope>IDENTIFICATION</scope>
</reference>
<dbReference type="RefSeq" id="XP_011646706.1">
    <property type="nucleotide sequence ID" value="XM_011648404.1"/>
</dbReference>
<protein>
    <submittedName>
        <fullName evidence="3">Uncharacterized protein LOC105433227</fullName>
    </submittedName>
</protein>
<evidence type="ECO:0000256" key="1">
    <source>
        <dbReference type="SAM" id="SignalP"/>
    </source>
</evidence>
<proteinExistence type="predicted"/>
<dbReference type="OrthoDB" id="7699967at2759"/>
<keyword evidence="1" id="KW-0732">Signal</keyword>
<dbReference type="GeneID" id="105433227"/>
<organism evidence="2 3">
    <name type="scientific">Pogonomyrmex barbatus</name>
    <name type="common">red harvester ant</name>
    <dbReference type="NCBI Taxonomy" id="144034"/>
    <lineage>
        <taxon>Eukaryota</taxon>
        <taxon>Metazoa</taxon>
        <taxon>Ecdysozoa</taxon>
        <taxon>Arthropoda</taxon>
        <taxon>Hexapoda</taxon>
        <taxon>Insecta</taxon>
        <taxon>Pterygota</taxon>
        <taxon>Neoptera</taxon>
        <taxon>Endopterygota</taxon>
        <taxon>Hymenoptera</taxon>
        <taxon>Apocrita</taxon>
        <taxon>Aculeata</taxon>
        <taxon>Formicoidea</taxon>
        <taxon>Formicidae</taxon>
        <taxon>Myrmicinae</taxon>
        <taxon>Pogonomyrmex</taxon>
    </lineage>
</organism>
<evidence type="ECO:0000313" key="3">
    <source>
        <dbReference type="RefSeq" id="XP_011646706.1"/>
    </source>
</evidence>
<dbReference type="AlphaFoldDB" id="A0A6I9X2B2"/>
<sequence>MSYYLCLSLLIIAVCEAGVITNVDHSHHAVYHGHGATSYQNMQVDNHDTIVVPANYGDLAEIHETLEHHHEPVIPIVESHDDISHIDISHSAPYEEFTVADVKLKSDILEHYIDHGHEKHHYDFDHI</sequence>
<dbReference type="KEGG" id="pbar:105433227"/>
<dbReference type="Proteomes" id="UP000504615">
    <property type="component" value="Unplaced"/>
</dbReference>
<feature type="chain" id="PRO_5026702845" evidence="1">
    <location>
        <begin position="18"/>
        <end position="127"/>
    </location>
</feature>
<keyword evidence="2" id="KW-1185">Reference proteome</keyword>
<name>A0A6I9X2B2_9HYME</name>
<evidence type="ECO:0000313" key="2">
    <source>
        <dbReference type="Proteomes" id="UP000504615"/>
    </source>
</evidence>
<feature type="signal peptide" evidence="1">
    <location>
        <begin position="1"/>
        <end position="17"/>
    </location>
</feature>